<organism evidence="1 2">
    <name type="scientific">Pistacia integerrima</name>
    <dbReference type="NCBI Taxonomy" id="434235"/>
    <lineage>
        <taxon>Eukaryota</taxon>
        <taxon>Viridiplantae</taxon>
        <taxon>Streptophyta</taxon>
        <taxon>Embryophyta</taxon>
        <taxon>Tracheophyta</taxon>
        <taxon>Spermatophyta</taxon>
        <taxon>Magnoliopsida</taxon>
        <taxon>eudicotyledons</taxon>
        <taxon>Gunneridae</taxon>
        <taxon>Pentapetalae</taxon>
        <taxon>rosids</taxon>
        <taxon>malvids</taxon>
        <taxon>Sapindales</taxon>
        <taxon>Anacardiaceae</taxon>
        <taxon>Pistacia</taxon>
    </lineage>
</organism>
<gene>
    <name evidence="1" type="ORF">Pint_34442</name>
</gene>
<proteinExistence type="predicted"/>
<evidence type="ECO:0000313" key="1">
    <source>
        <dbReference type="EMBL" id="KAJ0010243.1"/>
    </source>
</evidence>
<sequence length="149" mass="16424">MASSDSEIVKEFRFFRVYKDGRVQLTFPPFLKATVPPSDDPVTGVRSKDVTISSEPPVSARIFIPKVTDPKQKFPLLFYVHGGGFCMMSAFAPGYHSFCSTLSAEAGAIVVYVGYGLFPIDPYRLVTKTRGLHSSGWRPTLVEVDLNLG</sequence>
<keyword evidence="2" id="KW-1185">Reference proteome</keyword>
<dbReference type="Proteomes" id="UP001163603">
    <property type="component" value="Chromosome 14"/>
</dbReference>
<name>A0ACC0X610_9ROSI</name>
<reference evidence="2" key="1">
    <citation type="journal article" date="2023" name="G3 (Bethesda)">
        <title>Genome assembly and association tests identify interacting loci associated with vigor, precocity, and sex in interspecific pistachio rootstocks.</title>
        <authorList>
            <person name="Palmer W."/>
            <person name="Jacygrad E."/>
            <person name="Sagayaradj S."/>
            <person name="Cavanaugh K."/>
            <person name="Han R."/>
            <person name="Bertier L."/>
            <person name="Beede B."/>
            <person name="Kafkas S."/>
            <person name="Golino D."/>
            <person name="Preece J."/>
            <person name="Michelmore R."/>
        </authorList>
    </citation>
    <scope>NUCLEOTIDE SEQUENCE [LARGE SCALE GENOMIC DNA]</scope>
</reference>
<comment type="caution">
    <text evidence="1">The sequence shown here is derived from an EMBL/GenBank/DDBJ whole genome shotgun (WGS) entry which is preliminary data.</text>
</comment>
<accession>A0ACC0X610</accession>
<dbReference type="EMBL" id="CM047749">
    <property type="protein sequence ID" value="KAJ0010243.1"/>
    <property type="molecule type" value="Genomic_DNA"/>
</dbReference>
<evidence type="ECO:0000313" key="2">
    <source>
        <dbReference type="Proteomes" id="UP001163603"/>
    </source>
</evidence>
<protein>
    <submittedName>
        <fullName evidence="1">Uncharacterized protein</fullName>
    </submittedName>
</protein>